<dbReference type="NCBIfam" id="NF042934">
    <property type="entry name" value="cis_reg_atten"/>
    <property type="match status" value="1"/>
</dbReference>
<gene>
    <name evidence="2" type="ORF">ACFP2V_24980</name>
</gene>
<evidence type="ECO:0000313" key="2">
    <source>
        <dbReference type="EMBL" id="MFC5673243.1"/>
    </source>
</evidence>
<accession>A0ABW0XRU1</accession>
<protein>
    <submittedName>
        <fullName evidence="2">Leader peptide</fullName>
    </submittedName>
</protein>
<evidence type="ECO:0000256" key="1">
    <source>
        <dbReference type="SAM" id="MobiDB-lite"/>
    </source>
</evidence>
<organism evidence="2 3">
    <name type="scientific">Streptomyces incanus</name>
    <dbReference type="NCBI Taxonomy" id="887453"/>
    <lineage>
        <taxon>Bacteria</taxon>
        <taxon>Bacillati</taxon>
        <taxon>Actinomycetota</taxon>
        <taxon>Actinomycetes</taxon>
        <taxon>Kitasatosporales</taxon>
        <taxon>Streptomycetaceae</taxon>
        <taxon>Streptomyces</taxon>
    </lineage>
</organism>
<keyword evidence="3" id="KW-1185">Reference proteome</keyword>
<reference evidence="3" key="1">
    <citation type="journal article" date="2019" name="Int. J. Syst. Evol. Microbiol.">
        <title>The Global Catalogue of Microorganisms (GCM) 10K type strain sequencing project: providing services to taxonomists for standard genome sequencing and annotation.</title>
        <authorList>
            <consortium name="The Broad Institute Genomics Platform"/>
            <consortium name="The Broad Institute Genome Sequencing Center for Infectious Disease"/>
            <person name="Wu L."/>
            <person name="Ma J."/>
        </authorList>
    </citation>
    <scope>NUCLEOTIDE SEQUENCE [LARGE SCALE GENOMIC DNA]</scope>
    <source>
        <strain evidence="3">JCM 13852</strain>
    </source>
</reference>
<dbReference type="Proteomes" id="UP001596183">
    <property type="component" value="Unassembled WGS sequence"/>
</dbReference>
<comment type="caution">
    <text evidence="2">The sequence shown here is derived from an EMBL/GenBank/DDBJ whole genome shotgun (WGS) entry which is preliminary data.</text>
</comment>
<name>A0ABW0XRU1_9ACTN</name>
<proteinExistence type="predicted"/>
<dbReference type="RefSeq" id="WP_381216710.1">
    <property type="nucleotide sequence ID" value="NZ_JBHSPC010000082.1"/>
</dbReference>
<feature type="region of interest" description="Disordered" evidence="1">
    <location>
        <begin position="1"/>
        <end position="26"/>
    </location>
</feature>
<evidence type="ECO:0000313" key="3">
    <source>
        <dbReference type="Proteomes" id="UP001596183"/>
    </source>
</evidence>
<dbReference type="EMBL" id="JBHSPC010000082">
    <property type="protein sequence ID" value="MFC5673243.1"/>
    <property type="molecule type" value="Genomic_DNA"/>
</dbReference>
<dbReference type="InterPro" id="IPR049979">
    <property type="entry name" value="Cys_resp_CS_actino"/>
</dbReference>
<sequence length="79" mass="8816">MSRTTFPPSELCGQGRPRRLRPRPPPSLIMRRRCLHIGRSWTVSRSPCHASVMPGTGIALVSRRHVDLGRMSSAICPAR</sequence>